<feature type="region of interest" description="Disordered" evidence="1">
    <location>
        <begin position="1"/>
        <end position="78"/>
    </location>
</feature>
<keyword evidence="2" id="KW-1133">Transmembrane helix</keyword>
<evidence type="ECO:0000313" key="3">
    <source>
        <dbReference type="EMBL" id="QDO87518.1"/>
    </source>
</evidence>
<evidence type="ECO:0000313" key="4">
    <source>
        <dbReference type="Proteomes" id="UP000315395"/>
    </source>
</evidence>
<keyword evidence="2" id="KW-0472">Membrane</keyword>
<evidence type="ECO:0000256" key="2">
    <source>
        <dbReference type="SAM" id="Phobius"/>
    </source>
</evidence>
<protein>
    <submittedName>
        <fullName evidence="3">Uncharacterized protein</fullName>
    </submittedName>
</protein>
<keyword evidence="2" id="KW-0812">Transmembrane</keyword>
<feature type="compositionally biased region" description="Pro residues" evidence="1">
    <location>
        <begin position="68"/>
        <end position="78"/>
    </location>
</feature>
<dbReference type="AlphaFoldDB" id="A0A516G7M4"/>
<dbReference type="KEGG" id="orz:FNH13_03510"/>
<feature type="transmembrane region" description="Helical" evidence="2">
    <location>
        <begin position="82"/>
        <end position="101"/>
    </location>
</feature>
<dbReference type="EMBL" id="CP041616">
    <property type="protein sequence ID" value="QDO87518.1"/>
    <property type="molecule type" value="Genomic_DNA"/>
</dbReference>
<proteinExistence type="predicted"/>
<reference evidence="3 4" key="1">
    <citation type="submission" date="2019-07" db="EMBL/GenBank/DDBJ databases">
        <title>complete genome sequencing of Ornithinimicrobium sp. H23M54.</title>
        <authorList>
            <person name="Bae J.-W."/>
            <person name="Lee S.-Y."/>
        </authorList>
    </citation>
    <scope>NUCLEOTIDE SEQUENCE [LARGE SCALE GENOMIC DNA]</scope>
    <source>
        <strain evidence="3 4">H23M54</strain>
    </source>
</reference>
<feature type="transmembrane region" description="Helical" evidence="2">
    <location>
        <begin position="113"/>
        <end position="134"/>
    </location>
</feature>
<accession>A0A516G7M4</accession>
<keyword evidence="4" id="KW-1185">Reference proteome</keyword>
<gene>
    <name evidence="3" type="ORF">FNH13_03510</name>
</gene>
<dbReference type="RefSeq" id="WP_143782185.1">
    <property type="nucleotide sequence ID" value="NZ_CP041616.1"/>
</dbReference>
<dbReference type="Proteomes" id="UP000315395">
    <property type="component" value="Chromosome"/>
</dbReference>
<sequence length="147" mass="15463">MSNNDAFRNDDRGIWSDDTTALQHDESVTTDHGDQAAFGHGDQATSAHGDHTNFTAGEASGSREQPADIPPRALPRPSGPSWGTVALGLICLVVAGGAFWVEWASLDLDWTRSGPLTLVGLGIILVLVGLAALLRRSDDDEDLDSGG</sequence>
<feature type="compositionally biased region" description="Basic and acidic residues" evidence="1">
    <location>
        <begin position="23"/>
        <end position="34"/>
    </location>
</feature>
<organism evidence="3 4">
    <name type="scientific">Ornithinimicrobium ciconiae</name>
    <dbReference type="NCBI Taxonomy" id="2594265"/>
    <lineage>
        <taxon>Bacteria</taxon>
        <taxon>Bacillati</taxon>
        <taxon>Actinomycetota</taxon>
        <taxon>Actinomycetes</taxon>
        <taxon>Micrococcales</taxon>
        <taxon>Ornithinimicrobiaceae</taxon>
        <taxon>Ornithinimicrobium</taxon>
    </lineage>
</organism>
<name>A0A516G7M4_9MICO</name>
<evidence type="ECO:0000256" key="1">
    <source>
        <dbReference type="SAM" id="MobiDB-lite"/>
    </source>
</evidence>